<evidence type="ECO:0000256" key="6">
    <source>
        <dbReference type="ARBA" id="ARBA00022908"/>
    </source>
</evidence>
<accession>A0A9D7T1V1</accession>
<dbReference type="InterPro" id="IPR023009">
    <property type="entry name" value="Tyrosine_recombinase_XerC/XerD"/>
</dbReference>
<dbReference type="PROSITE" id="PS51900">
    <property type="entry name" value="CB"/>
    <property type="match status" value="1"/>
</dbReference>
<dbReference type="NCBIfam" id="NF001399">
    <property type="entry name" value="PRK00283.1"/>
    <property type="match status" value="1"/>
</dbReference>
<comment type="subcellular location">
    <subcellularLocation>
        <location evidence="1 10">Cytoplasm</location>
    </subcellularLocation>
</comment>
<dbReference type="EMBL" id="JADKGY010000031">
    <property type="protein sequence ID" value="MBK9984799.1"/>
    <property type="molecule type" value="Genomic_DNA"/>
</dbReference>
<dbReference type="Proteomes" id="UP000808337">
    <property type="component" value="Unassembled WGS sequence"/>
</dbReference>
<dbReference type="GO" id="GO:0009037">
    <property type="term" value="F:tyrosine-based site-specific recombinase activity"/>
    <property type="evidence" value="ECO:0007669"/>
    <property type="project" value="UniProtKB-UniRule"/>
</dbReference>
<protein>
    <recommendedName>
        <fullName evidence="10">Tyrosine recombinase XerC</fullName>
    </recommendedName>
</protein>
<evidence type="ECO:0000256" key="7">
    <source>
        <dbReference type="ARBA" id="ARBA00023125"/>
    </source>
</evidence>
<dbReference type="HAMAP" id="MF_01808">
    <property type="entry name" value="Recomb_XerC_XerD"/>
    <property type="match status" value="1"/>
</dbReference>
<comment type="similarity">
    <text evidence="2">Belongs to the 'phage' integrase family. XerD subfamily.</text>
</comment>
<keyword evidence="7 10" id="KW-0238">DNA-binding</keyword>
<keyword evidence="3 10" id="KW-0963">Cytoplasm</keyword>
<dbReference type="Pfam" id="PF02899">
    <property type="entry name" value="Phage_int_SAM_1"/>
    <property type="match status" value="1"/>
</dbReference>
<comment type="similarity">
    <text evidence="10">Belongs to the 'phage' integrase family. XerC subfamily.</text>
</comment>
<dbReference type="InterPro" id="IPR050090">
    <property type="entry name" value="Tyrosine_recombinase_XerCD"/>
</dbReference>
<dbReference type="SUPFAM" id="SSF56349">
    <property type="entry name" value="DNA breaking-rejoining enzymes"/>
    <property type="match status" value="1"/>
</dbReference>
<dbReference type="GO" id="GO:0051301">
    <property type="term" value="P:cell division"/>
    <property type="evidence" value="ECO:0007669"/>
    <property type="project" value="UniProtKB-KW"/>
</dbReference>
<evidence type="ECO:0000256" key="5">
    <source>
        <dbReference type="ARBA" id="ARBA00022829"/>
    </source>
</evidence>
<feature type="active site" evidence="10">
    <location>
        <position position="249"/>
    </location>
</feature>
<keyword evidence="4 10" id="KW-0132">Cell division</keyword>
<evidence type="ECO:0000256" key="3">
    <source>
        <dbReference type="ARBA" id="ARBA00022490"/>
    </source>
</evidence>
<evidence type="ECO:0000313" key="14">
    <source>
        <dbReference type="Proteomes" id="UP000808337"/>
    </source>
</evidence>
<dbReference type="InterPro" id="IPR002104">
    <property type="entry name" value="Integrase_catalytic"/>
</dbReference>
<dbReference type="InterPro" id="IPR011010">
    <property type="entry name" value="DNA_brk_join_enz"/>
</dbReference>
<reference evidence="13 14" key="1">
    <citation type="submission" date="2020-10" db="EMBL/GenBank/DDBJ databases">
        <title>Connecting structure to function with the recovery of over 1000 high-quality activated sludge metagenome-assembled genomes encoding full-length rRNA genes using long-read sequencing.</title>
        <authorList>
            <person name="Singleton C.M."/>
            <person name="Petriglieri F."/>
            <person name="Kristensen J.M."/>
            <person name="Kirkegaard R.H."/>
            <person name="Michaelsen T.Y."/>
            <person name="Andersen M.H."/>
            <person name="Karst S.M."/>
            <person name="Dueholm M.S."/>
            <person name="Nielsen P.H."/>
            <person name="Albertsen M."/>
        </authorList>
    </citation>
    <scope>NUCLEOTIDE SEQUENCE [LARGE SCALE GENOMIC DNA]</scope>
    <source>
        <strain evidence="13">Ribe_18-Q3-R11-54_MAXAC.273</strain>
    </source>
</reference>
<feature type="domain" description="Tyr recombinase" evidence="11">
    <location>
        <begin position="109"/>
        <end position="294"/>
    </location>
</feature>
<keyword evidence="8 10" id="KW-0233">DNA recombination</keyword>
<evidence type="ECO:0000259" key="12">
    <source>
        <dbReference type="PROSITE" id="PS51900"/>
    </source>
</evidence>
<evidence type="ECO:0000256" key="4">
    <source>
        <dbReference type="ARBA" id="ARBA00022618"/>
    </source>
</evidence>
<feature type="active site" evidence="10">
    <location>
        <position position="173"/>
    </location>
</feature>
<dbReference type="GO" id="GO:0007059">
    <property type="term" value="P:chromosome segregation"/>
    <property type="evidence" value="ECO:0007669"/>
    <property type="project" value="UniProtKB-UniRule"/>
</dbReference>
<dbReference type="InterPro" id="IPR044068">
    <property type="entry name" value="CB"/>
</dbReference>
<dbReference type="InterPro" id="IPR013762">
    <property type="entry name" value="Integrase-like_cat_sf"/>
</dbReference>
<name>A0A9D7T1V1_9BACT</name>
<evidence type="ECO:0000259" key="11">
    <source>
        <dbReference type="PROSITE" id="PS51898"/>
    </source>
</evidence>
<dbReference type="Pfam" id="PF00589">
    <property type="entry name" value="Phage_integrase"/>
    <property type="match status" value="1"/>
</dbReference>
<proteinExistence type="inferred from homology"/>
<dbReference type="PANTHER" id="PTHR30349:SF81">
    <property type="entry name" value="TYROSINE RECOMBINASE XERC"/>
    <property type="match status" value="1"/>
</dbReference>
<dbReference type="PROSITE" id="PS51898">
    <property type="entry name" value="TYR_RECOMBINASE"/>
    <property type="match status" value="1"/>
</dbReference>
<gene>
    <name evidence="13" type="primary">xerD</name>
    <name evidence="10" type="synonym">xerC</name>
    <name evidence="13" type="ORF">IPP15_20955</name>
</gene>
<feature type="active site" evidence="10">
    <location>
        <position position="246"/>
    </location>
</feature>
<feature type="active site" evidence="10">
    <location>
        <position position="149"/>
    </location>
</feature>
<keyword evidence="9 10" id="KW-0131">Cell cycle</keyword>
<dbReference type="InterPro" id="IPR010998">
    <property type="entry name" value="Integrase_recombinase_N"/>
</dbReference>
<evidence type="ECO:0000256" key="2">
    <source>
        <dbReference type="ARBA" id="ARBA00010450"/>
    </source>
</evidence>
<comment type="caution">
    <text evidence="13">The sequence shown here is derived from an EMBL/GenBank/DDBJ whole genome shotgun (WGS) entry which is preliminary data.</text>
</comment>
<evidence type="ECO:0000256" key="9">
    <source>
        <dbReference type="ARBA" id="ARBA00023306"/>
    </source>
</evidence>
<dbReference type="NCBIfam" id="TIGR02225">
    <property type="entry name" value="recomb_XerD"/>
    <property type="match status" value="1"/>
</dbReference>
<evidence type="ECO:0000256" key="1">
    <source>
        <dbReference type="ARBA" id="ARBA00004496"/>
    </source>
</evidence>
<dbReference type="GO" id="GO:0006313">
    <property type="term" value="P:DNA transposition"/>
    <property type="evidence" value="ECO:0007669"/>
    <property type="project" value="UniProtKB-UniRule"/>
</dbReference>
<feature type="domain" description="Core-binding (CB)" evidence="12">
    <location>
        <begin position="1"/>
        <end position="88"/>
    </location>
</feature>
<dbReference type="InterPro" id="IPR011932">
    <property type="entry name" value="Recomb_XerD"/>
</dbReference>
<evidence type="ECO:0000256" key="10">
    <source>
        <dbReference type="HAMAP-Rule" id="MF_01808"/>
    </source>
</evidence>
<dbReference type="PANTHER" id="PTHR30349">
    <property type="entry name" value="PHAGE INTEGRASE-RELATED"/>
    <property type="match status" value="1"/>
</dbReference>
<dbReference type="GO" id="GO:0005737">
    <property type="term" value="C:cytoplasm"/>
    <property type="evidence" value="ECO:0007669"/>
    <property type="project" value="UniProtKB-SubCell"/>
</dbReference>
<dbReference type="Gene3D" id="1.10.443.10">
    <property type="entry name" value="Intergrase catalytic core"/>
    <property type="match status" value="1"/>
</dbReference>
<organism evidence="13 14">
    <name type="scientific">Candidatus Opimibacter skivensis</name>
    <dbReference type="NCBI Taxonomy" id="2982028"/>
    <lineage>
        <taxon>Bacteria</taxon>
        <taxon>Pseudomonadati</taxon>
        <taxon>Bacteroidota</taxon>
        <taxon>Saprospiria</taxon>
        <taxon>Saprospirales</taxon>
        <taxon>Saprospiraceae</taxon>
        <taxon>Candidatus Opimibacter</taxon>
    </lineage>
</organism>
<dbReference type="AlphaFoldDB" id="A0A9D7T1V1"/>
<evidence type="ECO:0000313" key="13">
    <source>
        <dbReference type="EMBL" id="MBK9984799.1"/>
    </source>
</evidence>
<feature type="active site" description="O-(3'-phospho-DNA)-tyrosine intermediate" evidence="10">
    <location>
        <position position="281"/>
    </location>
</feature>
<comment type="subunit">
    <text evidence="10">Forms a cyclic heterotetrameric complex composed of two molecules of XerC and two molecules of XerD.</text>
</comment>
<sequence>MDWDSTLNGFIAYMTLEKGLSAHSIEAYERDVRRMSEFMFKDLSISSPAKVEGKHIEQYLHVLNDVEISRRSQARMLSGVRSFFQYMMLEDMITVDPTELVQGPKLDQYLPEVLSYEEIMRMLESIDRSTPQGTRNVAIIETLYACGLRVSELTGLRISHIYPDLQMIRVIGKNNKERLIPIGESALHHINLYLEGDRNRMMNIDPASADILFLNRRGKKLSRVTIFTIIKEAVEKAGITKIISPHSLRHSFATHLVEGGADLRAVQEMLGHASITTTEIYTHLNADYLRDTMNQFHPLGRFNK</sequence>
<keyword evidence="5 10" id="KW-0159">Chromosome partition</keyword>
<dbReference type="InterPro" id="IPR004107">
    <property type="entry name" value="Integrase_SAM-like_N"/>
</dbReference>
<evidence type="ECO:0000256" key="8">
    <source>
        <dbReference type="ARBA" id="ARBA00023172"/>
    </source>
</evidence>
<dbReference type="Gene3D" id="1.10.150.130">
    <property type="match status" value="1"/>
</dbReference>
<dbReference type="GO" id="GO:0003677">
    <property type="term" value="F:DNA binding"/>
    <property type="evidence" value="ECO:0007669"/>
    <property type="project" value="UniProtKB-UniRule"/>
</dbReference>
<feature type="active site" evidence="10">
    <location>
        <position position="272"/>
    </location>
</feature>
<comment type="function">
    <text evidence="10">Site-specific tyrosine recombinase, which acts by catalyzing the cutting and rejoining of the recombining DNA molecules. The XerC-XerD complex is essential to convert dimers of the bacterial chromosome into monomers to permit their segregation at cell division. It also contributes to the segregational stability of plasmids.</text>
</comment>
<dbReference type="CDD" id="cd00798">
    <property type="entry name" value="INT_XerDC_C"/>
    <property type="match status" value="1"/>
</dbReference>
<keyword evidence="6 10" id="KW-0229">DNA integration</keyword>